<evidence type="ECO:0000313" key="4">
    <source>
        <dbReference type="EMBL" id="GAL62321.1"/>
    </source>
</evidence>
<reference evidence="4 5" key="1">
    <citation type="journal article" date="2014" name="Genome Announc.">
        <title>Draft Genome Sequences of Marine Flavobacterium Algibacter lectus Strains SS8 and NR4.</title>
        <authorList>
            <person name="Takatani N."/>
            <person name="Nakanishi M."/>
            <person name="Meirelles P."/>
            <person name="Mino S."/>
            <person name="Suda W."/>
            <person name="Oshima K."/>
            <person name="Hattori M."/>
            <person name="Ohkuma M."/>
            <person name="Hosokawa M."/>
            <person name="Miyashita K."/>
            <person name="Thompson F.L."/>
            <person name="Niwa A."/>
            <person name="Sawabe T."/>
            <person name="Sawabe T."/>
        </authorList>
    </citation>
    <scope>NUCLEOTIDE SEQUENCE [LARGE SCALE GENOMIC DNA]</scope>
    <source>
        <strain evidence="4 5">JCM 19300</strain>
    </source>
</reference>
<dbReference type="Gene3D" id="3.10.310.50">
    <property type="match status" value="1"/>
</dbReference>
<dbReference type="OrthoDB" id="9810918at2"/>
<accession>A0A090VC26</accession>
<name>A0A090VC26_9FLAO</name>
<dbReference type="EMBL" id="BBNQ01000005">
    <property type="protein sequence ID" value="GAL62321.1"/>
    <property type="molecule type" value="Genomic_DNA"/>
</dbReference>
<dbReference type="PANTHER" id="PTHR30373:SF2">
    <property type="entry name" value="UPF0603 PROTEIN YGCG"/>
    <property type="match status" value="1"/>
</dbReference>
<evidence type="ECO:0000256" key="1">
    <source>
        <dbReference type="SAM" id="MobiDB-lite"/>
    </source>
</evidence>
<sequence length="367" mass="40664">MSKIKLIILLFFVWFQHTNGQEDFPILTEIVTDKAALFSESETLELRKKLKAYETKTTHQIVVLTVNSLENNTVENYALQVFEKNELGQEEADNGLLILVAKNDRKFRIEVGYGLEPIITDAFASRIIRETMTPEFKKGDFYKGVDLATSEIIKLIDDPKYRDEFTNLVEQEGKMPLWGKIIIGFILLIFLSLFIGVGSTVFYKGFKQLINVFRGLITGKVSVVLFPFLLVSSLLTIGFSLPFIIMPLLFGIFIIGIASENNIDIDPFEYLESLPLTAIPITMVSLVVIFIILPLIIAIYTRSNKDYESVKFSFLKSDKSFMSKNFSSSGSSSSYSRSGSGYSSSSSSSSFSGGGGSSGGGGASGSW</sequence>
<dbReference type="Pfam" id="PF04536">
    <property type="entry name" value="TPM_phosphatase"/>
    <property type="match status" value="1"/>
</dbReference>
<feature type="transmembrane region" description="Helical" evidence="2">
    <location>
        <begin position="224"/>
        <end position="257"/>
    </location>
</feature>
<comment type="caution">
    <text evidence="4">The sequence shown here is derived from an EMBL/GenBank/DDBJ whole genome shotgun (WGS) entry which is preliminary data.</text>
</comment>
<dbReference type="Proteomes" id="UP000029644">
    <property type="component" value="Unassembled WGS sequence"/>
</dbReference>
<protein>
    <submittedName>
        <fullName evidence="4">Beta-propeller domains of methanol dehydrogenase type</fullName>
    </submittedName>
</protein>
<feature type="transmembrane region" description="Helical" evidence="2">
    <location>
        <begin position="177"/>
        <end position="203"/>
    </location>
</feature>
<feature type="transmembrane region" description="Helical" evidence="2">
    <location>
        <begin position="277"/>
        <end position="301"/>
    </location>
</feature>
<dbReference type="RefSeq" id="WP_042504168.1">
    <property type="nucleotide sequence ID" value="NZ_BBNQ01000005.1"/>
</dbReference>
<feature type="compositionally biased region" description="Low complexity" evidence="1">
    <location>
        <begin position="327"/>
        <end position="351"/>
    </location>
</feature>
<evidence type="ECO:0000256" key="2">
    <source>
        <dbReference type="SAM" id="Phobius"/>
    </source>
</evidence>
<keyword evidence="2" id="KW-1133">Transmembrane helix</keyword>
<feature type="compositionally biased region" description="Gly residues" evidence="1">
    <location>
        <begin position="352"/>
        <end position="367"/>
    </location>
</feature>
<evidence type="ECO:0000259" key="3">
    <source>
        <dbReference type="Pfam" id="PF04536"/>
    </source>
</evidence>
<keyword evidence="2" id="KW-0812">Transmembrane</keyword>
<feature type="region of interest" description="Disordered" evidence="1">
    <location>
        <begin position="323"/>
        <end position="367"/>
    </location>
</feature>
<organism evidence="4 5">
    <name type="scientific">Algibacter lectus</name>
    <dbReference type="NCBI Taxonomy" id="221126"/>
    <lineage>
        <taxon>Bacteria</taxon>
        <taxon>Pseudomonadati</taxon>
        <taxon>Bacteroidota</taxon>
        <taxon>Flavobacteriia</taxon>
        <taxon>Flavobacteriales</taxon>
        <taxon>Flavobacteriaceae</taxon>
        <taxon>Algibacter</taxon>
    </lineage>
</organism>
<evidence type="ECO:0000313" key="5">
    <source>
        <dbReference type="Proteomes" id="UP000029644"/>
    </source>
</evidence>
<dbReference type="PANTHER" id="PTHR30373">
    <property type="entry name" value="UPF0603 PROTEIN YGCG"/>
    <property type="match status" value="1"/>
</dbReference>
<dbReference type="AlphaFoldDB" id="A0A090VC26"/>
<gene>
    <name evidence="4" type="ORF">JCM19300_3072</name>
</gene>
<keyword evidence="2" id="KW-0472">Membrane</keyword>
<feature type="domain" description="TPM" evidence="3">
    <location>
        <begin position="31"/>
        <end position="154"/>
    </location>
</feature>
<dbReference type="InterPro" id="IPR007621">
    <property type="entry name" value="TPM_dom"/>
</dbReference>
<proteinExistence type="predicted"/>